<dbReference type="InterPro" id="IPR036291">
    <property type="entry name" value="NAD(P)-bd_dom_sf"/>
</dbReference>
<evidence type="ECO:0000313" key="3">
    <source>
        <dbReference type="EMBL" id="KAG8391196.1"/>
    </source>
</evidence>
<dbReference type="Gene3D" id="3.40.50.720">
    <property type="entry name" value="NAD(P)-binding Rossmann-like Domain"/>
    <property type="match status" value="1"/>
</dbReference>
<organism evidence="3 4">
    <name type="scientific">Buddleja alternifolia</name>
    <dbReference type="NCBI Taxonomy" id="168488"/>
    <lineage>
        <taxon>Eukaryota</taxon>
        <taxon>Viridiplantae</taxon>
        <taxon>Streptophyta</taxon>
        <taxon>Embryophyta</taxon>
        <taxon>Tracheophyta</taxon>
        <taxon>Spermatophyta</taxon>
        <taxon>Magnoliopsida</taxon>
        <taxon>eudicotyledons</taxon>
        <taxon>Gunneridae</taxon>
        <taxon>Pentapetalae</taxon>
        <taxon>asterids</taxon>
        <taxon>lamiids</taxon>
        <taxon>Lamiales</taxon>
        <taxon>Scrophulariaceae</taxon>
        <taxon>Buddlejeae</taxon>
        <taxon>Buddleja</taxon>
    </lineage>
</organism>
<evidence type="ECO:0000313" key="4">
    <source>
        <dbReference type="Proteomes" id="UP000826271"/>
    </source>
</evidence>
<dbReference type="InterPro" id="IPR050425">
    <property type="entry name" value="NAD(P)_dehydrat-like"/>
</dbReference>
<dbReference type="Proteomes" id="UP000826271">
    <property type="component" value="Unassembled WGS sequence"/>
</dbReference>
<reference evidence="3" key="1">
    <citation type="submission" date="2019-10" db="EMBL/GenBank/DDBJ databases">
        <authorList>
            <person name="Zhang R."/>
            <person name="Pan Y."/>
            <person name="Wang J."/>
            <person name="Ma R."/>
            <person name="Yu S."/>
        </authorList>
    </citation>
    <scope>NUCLEOTIDE SEQUENCE</scope>
    <source>
        <strain evidence="3">LA-IB0</strain>
        <tissue evidence="3">Leaf</tissue>
    </source>
</reference>
<dbReference type="AlphaFoldDB" id="A0AAV6Y7R6"/>
<dbReference type="PANTHER" id="PTHR10366:SF849">
    <property type="entry name" value="NAD-DEPENDENT EPIMERASE_DEHYDRATASE DOMAIN-CONTAINING PROTEIN"/>
    <property type="match status" value="1"/>
</dbReference>
<comment type="caution">
    <text evidence="3">The sequence shown here is derived from an EMBL/GenBank/DDBJ whole genome shotgun (WGS) entry which is preliminary data.</text>
</comment>
<evidence type="ECO:0000256" key="1">
    <source>
        <dbReference type="ARBA" id="ARBA00022857"/>
    </source>
</evidence>
<proteinExistence type="predicted"/>
<dbReference type="PANTHER" id="PTHR10366">
    <property type="entry name" value="NAD DEPENDENT EPIMERASE/DEHYDRATASE"/>
    <property type="match status" value="1"/>
</dbReference>
<dbReference type="EMBL" id="WHWC01000001">
    <property type="protein sequence ID" value="KAG8391196.1"/>
    <property type="molecule type" value="Genomic_DNA"/>
</dbReference>
<gene>
    <name evidence="3" type="ORF">BUALT_Bualt01G0162700</name>
</gene>
<name>A0AAV6Y7R6_9LAMI</name>
<dbReference type="SUPFAM" id="SSF51735">
    <property type="entry name" value="NAD(P)-binding Rossmann-fold domains"/>
    <property type="match status" value="1"/>
</dbReference>
<dbReference type="GO" id="GO:0016616">
    <property type="term" value="F:oxidoreductase activity, acting on the CH-OH group of donors, NAD or NADP as acceptor"/>
    <property type="evidence" value="ECO:0007669"/>
    <property type="project" value="TreeGrafter"/>
</dbReference>
<evidence type="ECO:0000256" key="2">
    <source>
        <dbReference type="ARBA" id="ARBA00023002"/>
    </source>
</evidence>
<keyword evidence="4" id="KW-1185">Reference proteome</keyword>
<accession>A0AAV6Y7R6</accession>
<protein>
    <submittedName>
        <fullName evidence="3">Uncharacterized protein</fullName>
    </submittedName>
</protein>
<keyword evidence="1" id="KW-0521">NADP</keyword>
<keyword evidence="2" id="KW-0560">Oxidoreductase</keyword>
<sequence>MHPGYVIGPLLQPSLNFTSQAFLDLIKGKQAAPFYRFVDVRDVAYAHIMAFENPSASGRYCLVGKALSYSEAQRMMNKLYPSLNLPIIGTENPIPQVSKKKAESLGIHFTPTEVSIKDTVESLMEKNFLSL</sequence>